<sequence length="30" mass="3230">MLPAALDRSAYRENGRLMLGQGPVVNEITG</sequence>
<comment type="caution">
    <text evidence="1">The sequence shown here is derived from an EMBL/GenBank/DDBJ whole genome shotgun (WGS) entry which is preliminary data.</text>
</comment>
<evidence type="ECO:0000313" key="2">
    <source>
        <dbReference type="Proteomes" id="UP000219564"/>
    </source>
</evidence>
<dbReference type="Proteomes" id="UP000219564">
    <property type="component" value="Unassembled WGS sequence"/>
</dbReference>
<accession>A0AAX2H8W5</accession>
<dbReference type="EMBL" id="OBKZ01000024">
    <property type="protein sequence ID" value="SOB53223.1"/>
    <property type="molecule type" value="Genomic_DNA"/>
</dbReference>
<proteinExistence type="predicted"/>
<evidence type="ECO:0000313" key="1">
    <source>
        <dbReference type="EMBL" id="SOB53223.1"/>
    </source>
</evidence>
<gene>
    <name evidence="1" type="ORF">PLUA15_300016</name>
</gene>
<protein>
    <submittedName>
        <fullName evidence="1">Uncharacterized protein</fullName>
    </submittedName>
</protein>
<name>A0AAX2H8W5_9PSED</name>
<reference evidence="1 2" key="1">
    <citation type="submission" date="2017-08" db="EMBL/GenBank/DDBJ databases">
        <authorList>
            <person name="Chaillou S."/>
        </authorList>
    </citation>
    <scope>NUCLEOTIDE SEQUENCE [LARGE SCALE GENOMIC DNA]</scope>
    <source>
        <strain evidence="1 2">MFPA15A1205</strain>
    </source>
</reference>
<organism evidence="1 2">
    <name type="scientific">Pseudomonas lundensis</name>
    <dbReference type="NCBI Taxonomy" id="86185"/>
    <lineage>
        <taxon>Bacteria</taxon>
        <taxon>Pseudomonadati</taxon>
        <taxon>Pseudomonadota</taxon>
        <taxon>Gammaproteobacteria</taxon>
        <taxon>Pseudomonadales</taxon>
        <taxon>Pseudomonadaceae</taxon>
        <taxon>Pseudomonas</taxon>
    </lineage>
</organism>
<dbReference type="AlphaFoldDB" id="A0AAX2H8W5"/>